<organism evidence="1 2">
    <name type="scientific">Achromobacter ruhlandii</name>
    <dbReference type="NCBI Taxonomy" id="72557"/>
    <lineage>
        <taxon>Bacteria</taxon>
        <taxon>Pseudomonadati</taxon>
        <taxon>Pseudomonadota</taxon>
        <taxon>Betaproteobacteria</taxon>
        <taxon>Burkholderiales</taxon>
        <taxon>Alcaligenaceae</taxon>
        <taxon>Achromobacter</taxon>
    </lineage>
</organism>
<dbReference type="Proteomes" id="UP000542405">
    <property type="component" value="Unassembled WGS sequence"/>
</dbReference>
<proteinExistence type="predicted"/>
<name>A0A848NR52_9BURK</name>
<protein>
    <submittedName>
        <fullName evidence="1">Uncharacterized protein</fullName>
    </submittedName>
</protein>
<comment type="caution">
    <text evidence="1">The sequence shown here is derived from an EMBL/GenBank/DDBJ whole genome shotgun (WGS) entry which is preliminary data.</text>
</comment>
<evidence type="ECO:0000313" key="1">
    <source>
        <dbReference type="EMBL" id="NMU93492.1"/>
    </source>
</evidence>
<dbReference type="EMBL" id="JABBZE010000678">
    <property type="protein sequence ID" value="NMU93492.1"/>
    <property type="molecule type" value="Genomic_DNA"/>
</dbReference>
<reference evidence="1 2" key="1">
    <citation type="submission" date="2020-04" db="EMBL/GenBank/DDBJ databases">
        <title>Achromobacter ruhlandii genome sequencing and assembly.</title>
        <authorList>
            <person name="Martins R.C.R."/>
            <person name="Perdigao-Neto L.V."/>
            <person name="Levin A.S.S."/>
            <person name="Costa S.F."/>
        </authorList>
    </citation>
    <scope>NUCLEOTIDE SEQUENCE [LARGE SCALE GENOMIC DNA]</scope>
    <source>
        <strain evidence="1 2">9035ralo</strain>
    </source>
</reference>
<gene>
    <name evidence="1" type="ORF">HGQ98_29330</name>
</gene>
<dbReference type="AlphaFoldDB" id="A0A848NR52"/>
<sequence length="83" mass="9089">MGHREARFSRGVMDAEGRGTARKLPVAFALVDAVPSPDASTAEYRDTLLAHMTPVQRDQARQLAGELRASGVNEETILRIAER</sequence>
<evidence type="ECO:0000313" key="2">
    <source>
        <dbReference type="Proteomes" id="UP000542405"/>
    </source>
</evidence>
<accession>A0A848NR52</accession>